<reference evidence="5" key="1">
    <citation type="submission" date="2021-01" db="EMBL/GenBank/DDBJ databases">
        <authorList>
            <person name="Corre E."/>
            <person name="Pelletier E."/>
            <person name="Niang G."/>
            <person name="Scheremetjew M."/>
            <person name="Finn R."/>
            <person name="Kale V."/>
            <person name="Holt S."/>
            <person name="Cochrane G."/>
            <person name="Meng A."/>
            <person name="Brown T."/>
            <person name="Cohen L."/>
        </authorList>
    </citation>
    <scope>NUCLEOTIDE SEQUENCE</scope>
    <source>
        <strain evidence="5">CCAP1064/1</strain>
    </source>
</reference>
<dbReference type="InterPro" id="IPR050680">
    <property type="entry name" value="YpeA/RimI_acetyltransf"/>
</dbReference>
<feature type="domain" description="N-acetyltransferase" evidence="4">
    <location>
        <begin position="225"/>
        <end position="307"/>
    </location>
</feature>
<evidence type="ECO:0000256" key="2">
    <source>
        <dbReference type="ARBA" id="ARBA00023315"/>
    </source>
</evidence>
<dbReference type="CDD" id="cd04301">
    <property type="entry name" value="NAT_SF"/>
    <property type="match status" value="1"/>
</dbReference>
<proteinExistence type="predicted"/>
<feature type="chain" id="PRO_5031259284" description="N-acetyltransferase domain-containing protein" evidence="3">
    <location>
        <begin position="19"/>
        <end position="307"/>
    </location>
</feature>
<dbReference type="GO" id="GO:0016747">
    <property type="term" value="F:acyltransferase activity, transferring groups other than amino-acyl groups"/>
    <property type="evidence" value="ECO:0007669"/>
    <property type="project" value="InterPro"/>
</dbReference>
<gene>
    <name evidence="5" type="ORF">PINE0816_LOCUS14174</name>
</gene>
<dbReference type="InterPro" id="IPR000182">
    <property type="entry name" value="GNAT_dom"/>
</dbReference>
<evidence type="ECO:0000256" key="3">
    <source>
        <dbReference type="SAM" id="SignalP"/>
    </source>
</evidence>
<protein>
    <recommendedName>
        <fullName evidence="4">N-acetyltransferase domain-containing protein</fullName>
    </recommendedName>
</protein>
<evidence type="ECO:0000313" key="5">
    <source>
        <dbReference type="EMBL" id="CAD8418039.1"/>
    </source>
</evidence>
<dbReference type="AlphaFoldDB" id="A0A7S0CAP0"/>
<keyword evidence="3" id="KW-0732">Signal</keyword>
<keyword evidence="1" id="KW-0808">Transferase</keyword>
<dbReference type="Gene3D" id="3.40.630.30">
    <property type="match status" value="1"/>
</dbReference>
<sequence>MLLFSLFLLSSRGFIASAFVVNPSLKTLSFFNLNHHAVAGTDQSLYARGTTAVFASSIPIETELVETEQSMMNVAALRNDCRDHLLMIEQQEAKRDSFDKNKSLFEGLGVGAAMGVLAGGIAYIQGQSIEKALQEFAVFAVAVGGSIGYNNYNGGRVFVMTEAAAINRLRVDYIEGLLRGGDMAMVARTKNLKFEDGRYQPTNGVVGCIDWQLRNLNKSEAKKKYGKYPYHAHFKNMLVDEGVRRQGIGSKLLNAAEKYLRSKTDIELMTLEVDDKNIAAVKLYEAAGFSRDGAASTFGRSIMVKWF</sequence>
<keyword evidence="2" id="KW-0012">Acyltransferase</keyword>
<evidence type="ECO:0000256" key="1">
    <source>
        <dbReference type="ARBA" id="ARBA00022679"/>
    </source>
</evidence>
<dbReference type="PROSITE" id="PS51186">
    <property type="entry name" value="GNAT"/>
    <property type="match status" value="1"/>
</dbReference>
<dbReference type="PANTHER" id="PTHR43420">
    <property type="entry name" value="ACETYLTRANSFERASE"/>
    <property type="match status" value="1"/>
</dbReference>
<dbReference type="InterPro" id="IPR016181">
    <property type="entry name" value="Acyl_CoA_acyltransferase"/>
</dbReference>
<name>A0A7S0CAP0_9STRA</name>
<dbReference type="SUPFAM" id="SSF55729">
    <property type="entry name" value="Acyl-CoA N-acyltransferases (Nat)"/>
    <property type="match status" value="1"/>
</dbReference>
<feature type="signal peptide" evidence="3">
    <location>
        <begin position="1"/>
        <end position="18"/>
    </location>
</feature>
<evidence type="ECO:0000259" key="4">
    <source>
        <dbReference type="PROSITE" id="PS51186"/>
    </source>
</evidence>
<dbReference type="EMBL" id="HBEL01030405">
    <property type="protein sequence ID" value="CAD8418039.1"/>
    <property type="molecule type" value="Transcribed_RNA"/>
</dbReference>
<accession>A0A7S0CAP0</accession>
<organism evidence="5">
    <name type="scientific">Proboscia inermis</name>
    <dbReference type="NCBI Taxonomy" id="420281"/>
    <lineage>
        <taxon>Eukaryota</taxon>
        <taxon>Sar</taxon>
        <taxon>Stramenopiles</taxon>
        <taxon>Ochrophyta</taxon>
        <taxon>Bacillariophyta</taxon>
        <taxon>Coscinodiscophyceae</taxon>
        <taxon>Rhizosoleniophycidae</taxon>
        <taxon>Rhizosoleniales</taxon>
        <taxon>Rhizosoleniaceae</taxon>
        <taxon>Proboscia</taxon>
    </lineage>
</organism>
<dbReference type="Pfam" id="PF00583">
    <property type="entry name" value="Acetyltransf_1"/>
    <property type="match status" value="1"/>
</dbReference>